<keyword evidence="3" id="KW-0805">Transcription regulation</keyword>
<feature type="compositionally biased region" description="Polar residues" evidence="7">
    <location>
        <begin position="239"/>
        <end position="250"/>
    </location>
</feature>
<accession>A0A6P6VWB3</accession>
<proteinExistence type="predicted"/>
<evidence type="ECO:0000256" key="7">
    <source>
        <dbReference type="SAM" id="MobiDB-lite"/>
    </source>
</evidence>
<dbReference type="CDD" id="cd12203">
    <property type="entry name" value="GT1"/>
    <property type="match status" value="1"/>
</dbReference>
<dbReference type="PANTHER" id="PTHR21654:SF61">
    <property type="entry name" value="TRIHELIX TRANSCRIPTION FACTOR GTL2"/>
    <property type="match status" value="1"/>
</dbReference>
<dbReference type="GO" id="GO:0003677">
    <property type="term" value="F:DNA binding"/>
    <property type="evidence" value="ECO:0007669"/>
    <property type="project" value="UniProtKB-KW"/>
</dbReference>
<dbReference type="Pfam" id="PF13837">
    <property type="entry name" value="Myb_DNA-bind_4"/>
    <property type="match status" value="2"/>
</dbReference>
<evidence type="ECO:0000256" key="4">
    <source>
        <dbReference type="ARBA" id="ARBA00023125"/>
    </source>
</evidence>
<evidence type="ECO:0000256" key="3">
    <source>
        <dbReference type="ARBA" id="ARBA00023015"/>
    </source>
</evidence>
<evidence type="ECO:0000313" key="10">
    <source>
        <dbReference type="RefSeq" id="XP_027107424.1"/>
    </source>
</evidence>
<dbReference type="OrthoDB" id="691673at2759"/>
<feature type="compositionally biased region" description="Low complexity" evidence="7">
    <location>
        <begin position="372"/>
        <end position="381"/>
    </location>
</feature>
<comment type="subcellular location">
    <subcellularLocation>
        <location evidence="1">Nucleus</location>
    </subcellularLocation>
</comment>
<evidence type="ECO:0000256" key="2">
    <source>
        <dbReference type="ARBA" id="ARBA00022737"/>
    </source>
</evidence>
<evidence type="ECO:0000259" key="8">
    <source>
        <dbReference type="PROSITE" id="PS50090"/>
    </source>
</evidence>
<dbReference type="SMART" id="SM00717">
    <property type="entry name" value="SANT"/>
    <property type="match status" value="2"/>
</dbReference>
<gene>
    <name evidence="10" type="primary">LOC113727457</name>
</gene>
<dbReference type="RefSeq" id="XP_027107424.1">
    <property type="nucleotide sequence ID" value="XM_027251623.2"/>
</dbReference>
<dbReference type="PROSITE" id="PS50090">
    <property type="entry name" value="MYB_LIKE"/>
    <property type="match status" value="2"/>
</dbReference>
<feature type="domain" description="Myb-like" evidence="8">
    <location>
        <begin position="125"/>
        <end position="177"/>
    </location>
</feature>
<dbReference type="PANTHER" id="PTHR21654">
    <property type="entry name" value="FI21293P1"/>
    <property type="match status" value="1"/>
</dbReference>
<dbReference type="AlphaFoldDB" id="A0A6P6VWB3"/>
<keyword evidence="9" id="KW-1185">Reference proteome</keyword>
<feature type="region of interest" description="Disordered" evidence="7">
    <location>
        <begin position="203"/>
        <end position="264"/>
    </location>
</feature>
<dbReference type="GO" id="GO:0006355">
    <property type="term" value="P:regulation of DNA-templated transcription"/>
    <property type="evidence" value="ECO:0007669"/>
    <property type="project" value="UniProtKB-ARBA"/>
</dbReference>
<feature type="compositionally biased region" description="Polar residues" evidence="7">
    <location>
        <begin position="407"/>
        <end position="478"/>
    </location>
</feature>
<dbReference type="FunFam" id="1.10.10.60:FF:000061">
    <property type="entry name" value="Trihelix transcription factor GT-2"/>
    <property type="match status" value="1"/>
</dbReference>
<feature type="compositionally biased region" description="Basic and acidic residues" evidence="7">
    <location>
        <begin position="106"/>
        <end position="115"/>
    </location>
</feature>
<feature type="region of interest" description="Disordered" evidence="7">
    <location>
        <begin position="407"/>
        <end position="493"/>
    </location>
</feature>
<keyword evidence="6" id="KW-0539">Nucleus</keyword>
<keyword evidence="4" id="KW-0238">DNA-binding</keyword>
<organism evidence="9 10">
    <name type="scientific">Coffea arabica</name>
    <name type="common">Arabian coffee</name>
    <dbReference type="NCBI Taxonomy" id="13443"/>
    <lineage>
        <taxon>Eukaryota</taxon>
        <taxon>Viridiplantae</taxon>
        <taxon>Streptophyta</taxon>
        <taxon>Embryophyta</taxon>
        <taxon>Tracheophyta</taxon>
        <taxon>Spermatophyta</taxon>
        <taxon>Magnoliopsida</taxon>
        <taxon>eudicotyledons</taxon>
        <taxon>Gunneridae</taxon>
        <taxon>Pentapetalae</taxon>
        <taxon>asterids</taxon>
        <taxon>lamiids</taxon>
        <taxon>Gentianales</taxon>
        <taxon>Rubiaceae</taxon>
        <taxon>Ixoroideae</taxon>
        <taxon>Gardenieae complex</taxon>
        <taxon>Bertiereae - Coffeeae clade</taxon>
        <taxon>Coffeeae</taxon>
        <taxon>Coffea</taxon>
    </lineage>
</organism>
<dbReference type="InterPro" id="IPR001005">
    <property type="entry name" value="SANT/Myb"/>
</dbReference>
<reference evidence="9" key="1">
    <citation type="journal article" date="2025" name="Foods">
        <title>Unveiling the Microbial Signatures of Arabica Coffee Cherries: Insights into Ripeness Specific Diversity, Functional Traits, and Implications for Quality and Safety.</title>
        <authorList>
            <consortium name="RefSeq"/>
            <person name="Tenea G.N."/>
            <person name="Cifuentes V."/>
            <person name="Reyes P."/>
            <person name="Cevallos-Vallejos M."/>
        </authorList>
    </citation>
    <scope>NUCLEOTIDE SEQUENCE [LARGE SCALE GENOMIC DNA]</scope>
</reference>
<feature type="compositionally biased region" description="Basic and acidic residues" evidence="7">
    <location>
        <begin position="210"/>
        <end position="227"/>
    </location>
</feature>
<evidence type="ECO:0000313" key="9">
    <source>
        <dbReference type="Proteomes" id="UP001652660"/>
    </source>
</evidence>
<dbReference type="Proteomes" id="UP001652660">
    <property type="component" value="Chromosome 2c"/>
</dbReference>
<feature type="compositionally biased region" description="Basic and acidic residues" evidence="7">
    <location>
        <begin position="484"/>
        <end position="493"/>
    </location>
</feature>
<keyword evidence="5" id="KW-0804">Transcription</keyword>
<sequence>MFDGVPADQFHQFLAASSRTSLPIPLSFPLHHHGVSIPSSAASVSLASPPLPPTSATPPAPAFLGCFDPYSSPLTLDVQVQPHHHHQQSGLHHQLHHQSPPPTSKNGEEKEEREGSISAAIPLDPWSNDEVLALLRIRSSMENWFPEITWEHVSRKLTGLGYHRSAEKCKEKFEEESRHFNSMNYNKNYRFFSDLDELYNDENPQVSTEKSQDLVKEKDKQEGDNRMDASTLQEEEDTGNTVAVANPSDQENAELVKESTKSRKRKRTHKFEMFKGFCEAVVKKIVEQQEVLHNKLIEDMVRRDRESIARDEAWKCQEMDRINKEIEMRAQEQAIACDRQGKIIDLLKKFTSGSEADQSLVRRIEDLLKVTNSSNSVTSSSEILPPSSLNSDQTKLEAVTSASMAISHQNPTLVLSRNNPTSSGETTPSPHNHCSTPQATSSATLPTTSQNPNTNSYKYHENPSQPNPSLAQKSSQKMVSAPNERGERIAGKRWPRDEVQALINLKCRLTNNSTSDDSIKEGAKGPLWERISQGMLELGYKRSSKRCKEKWENINKYFRKTKDNNKKRSLDSRTCPYFHQLSTLYGQGTLVAPSNLPENRQTSPENH</sequence>
<protein>
    <submittedName>
        <fullName evidence="10">Trihelix transcription factor GTL2-like</fullName>
    </submittedName>
</protein>
<feature type="region of interest" description="Disordered" evidence="7">
    <location>
        <begin position="80"/>
        <end position="122"/>
    </location>
</feature>
<feature type="domain" description="Myb-like" evidence="8">
    <location>
        <begin position="486"/>
        <end position="555"/>
    </location>
</feature>
<dbReference type="GeneID" id="113727457"/>
<dbReference type="GO" id="GO:0005634">
    <property type="term" value="C:nucleus"/>
    <property type="evidence" value="ECO:0007669"/>
    <property type="project" value="UniProtKB-SubCell"/>
</dbReference>
<name>A0A6P6VWB3_COFAR</name>
<reference evidence="10" key="2">
    <citation type="submission" date="2025-08" db="UniProtKB">
        <authorList>
            <consortium name="RefSeq"/>
        </authorList>
    </citation>
    <scope>IDENTIFICATION</scope>
    <source>
        <tissue evidence="10">Leaves</tissue>
    </source>
</reference>
<evidence type="ECO:0000256" key="1">
    <source>
        <dbReference type="ARBA" id="ARBA00004123"/>
    </source>
</evidence>
<evidence type="ECO:0000256" key="5">
    <source>
        <dbReference type="ARBA" id="ARBA00023163"/>
    </source>
</evidence>
<dbReference type="InterPro" id="IPR044822">
    <property type="entry name" value="Myb_DNA-bind_4"/>
</dbReference>
<evidence type="ECO:0000256" key="6">
    <source>
        <dbReference type="ARBA" id="ARBA00023242"/>
    </source>
</evidence>
<dbReference type="Gene3D" id="1.10.10.60">
    <property type="entry name" value="Homeodomain-like"/>
    <property type="match status" value="2"/>
</dbReference>
<keyword evidence="2" id="KW-0677">Repeat</keyword>
<feature type="region of interest" description="Disordered" evidence="7">
    <location>
        <begin position="372"/>
        <end position="395"/>
    </location>
</feature>